<evidence type="ECO:0000313" key="9">
    <source>
        <dbReference type="Proteomes" id="UP000626109"/>
    </source>
</evidence>
<dbReference type="AlphaFoldDB" id="A0A813KJU3"/>
<protein>
    <recommendedName>
        <fullName evidence="7">Major facilitator superfamily (MFS) profile domain-containing protein</fullName>
    </recommendedName>
</protein>
<feature type="transmembrane region" description="Helical" evidence="6">
    <location>
        <begin position="363"/>
        <end position="379"/>
    </location>
</feature>
<evidence type="ECO:0000259" key="7">
    <source>
        <dbReference type="PROSITE" id="PS50850"/>
    </source>
</evidence>
<gene>
    <name evidence="8" type="ORF">PGLA2088_LOCUS35245</name>
</gene>
<evidence type="ECO:0000256" key="4">
    <source>
        <dbReference type="ARBA" id="ARBA00023136"/>
    </source>
</evidence>
<accession>A0A813KJU3</accession>
<feature type="transmembrane region" description="Helical" evidence="6">
    <location>
        <begin position="105"/>
        <end position="124"/>
    </location>
</feature>
<dbReference type="Proteomes" id="UP000626109">
    <property type="component" value="Unassembled WGS sequence"/>
</dbReference>
<organism evidence="8 9">
    <name type="scientific">Polarella glacialis</name>
    <name type="common">Dinoflagellate</name>
    <dbReference type="NCBI Taxonomy" id="89957"/>
    <lineage>
        <taxon>Eukaryota</taxon>
        <taxon>Sar</taxon>
        <taxon>Alveolata</taxon>
        <taxon>Dinophyceae</taxon>
        <taxon>Suessiales</taxon>
        <taxon>Suessiaceae</taxon>
        <taxon>Polarella</taxon>
    </lineage>
</organism>
<feature type="domain" description="Major facilitator superfamily (MFS) profile" evidence="7">
    <location>
        <begin position="32"/>
        <end position="458"/>
    </location>
</feature>
<evidence type="ECO:0000256" key="6">
    <source>
        <dbReference type="SAM" id="Phobius"/>
    </source>
</evidence>
<feature type="transmembrane region" description="Helical" evidence="6">
    <location>
        <begin position="130"/>
        <end position="152"/>
    </location>
</feature>
<name>A0A813KJU3_POLGL</name>
<evidence type="ECO:0000256" key="5">
    <source>
        <dbReference type="SAM" id="MobiDB-lite"/>
    </source>
</evidence>
<dbReference type="Gene3D" id="1.20.1250.20">
    <property type="entry name" value="MFS general substrate transporter like domains"/>
    <property type="match status" value="1"/>
</dbReference>
<comment type="subcellular location">
    <subcellularLocation>
        <location evidence="1">Membrane</location>
        <topology evidence="1">Multi-pass membrane protein</topology>
    </subcellularLocation>
</comment>
<keyword evidence="3 6" id="KW-1133">Transmembrane helix</keyword>
<evidence type="ECO:0000256" key="2">
    <source>
        <dbReference type="ARBA" id="ARBA00022692"/>
    </source>
</evidence>
<feature type="transmembrane region" description="Helical" evidence="6">
    <location>
        <begin position="173"/>
        <end position="195"/>
    </location>
</feature>
<dbReference type="InterPro" id="IPR036259">
    <property type="entry name" value="MFS_trans_sf"/>
</dbReference>
<feature type="transmembrane region" description="Helical" evidence="6">
    <location>
        <begin position="207"/>
        <end position="228"/>
    </location>
</feature>
<dbReference type="PROSITE" id="PS50850">
    <property type="entry name" value="MFS"/>
    <property type="match status" value="1"/>
</dbReference>
<dbReference type="InterPro" id="IPR020846">
    <property type="entry name" value="MFS_dom"/>
</dbReference>
<evidence type="ECO:0000256" key="1">
    <source>
        <dbReference type="ARBA" id="ARBA00004141"/>
    </source>
</evidence>
<dbReference type="GO" id="GO:0022857">
    <property type="term" value="F:transmembrane transporter activity"/>
    <property type="evidence" value="ECO:0007669"/>
    <property type="project" value="InterPro"/>
</dbReference>
<dbReference type="SUPFAM" id="SSF103473">
    <property type="entry name" value="MFS general substrate transporter"/>
    <property type="match status" value="1"/>
</dbReference>
<proteinExistence type="predicted"/>
<dbReference type="InterPro" id="IPR005828">
    <property type="entry name" value="MFS_sugar_transport-like"/>
</dbReference>
<keyword evidence="4 6" id="KW-0472">Membrane</keyword>
<comment type="caution">
    <text evidence="8">The sequence shown here is derived from an EMBL/GenBank/DDBJ whole genome shotgun (WGS) entry which is preliminary data.</text>
</comment>
<dbReference type="PANTHER" id="PTHR24064">
    <property type="entry name" value="SOLUTE CARRIER FAMILY 22 MEMBER"/>
    <property type="match status" value="1"/>
</dbReference>
<keyword evidence="2 6" id="KW-0812">Transmembrane</keyword>
<evidence type="ECO:0000256" key="3">
    <source>
        <dbReference type="ARBA" id="ARBA00022989"/>
    </source>
</evidence>
<feature type="transmembrane region" description="Helical" evidence="6">
    <location>
        <begin position="314"/>
        <end position="332"/>
    </location>
</feature>
<feature type="compositionally biased region" description="Low complexity" evidence="5">
    <location>
        <begin position="15"/>
        <end position="28"/>
    </location>
</feature>
<feature type="transmembrane region" description="Helical" evidence="6">
    <location>
        <begin position="73"/>
        <end position="93"/>
    </location>
</feature>
<feature type="transmembrane region" description="Helical" evidence="6">
    <location>
        <begin position="259"/>
        <end position="279"/>
    </location>
</feature>
<reference evidence="8" key="1">
    <citation type="submission" date="2021-02" db="EMBL/GenBank/DDBJ databases">
        <authorList>
            <person name="Dougan E. K."/>
            <person name="Rhodes N."/>
            <person name="Thang M."/>
            <person name="Chan C."/>
        </authorList>
    </citation>
    <scope>NUCLEOTIDE SEQUENCE</scope>
</reference>
<evidence type="ECO:0000313" key="8">
    <source>
        <dbReference type="EMBL" id="CAE8709040.1"/>
    </source>
</evidence>
<dbReference type="GO" id="GO:0016020">
    <property type="term" value="C:membrane"/>
    <property type="evidence" value="ECO:0007669"/>
    <property type="project" value="UniProtKB-SubCell"/>
</dbReference>
<sequence length="492" mass="51881">MVARAPLRAEEEQDASSSDSPSSGQEQPARSSNFVPAVGNFSIQYNFTSASIAVGVISDESYLGHPLVKEPGWSSDVTLTVVFVGAMVGMLSMGRLGDVVGRARALQVTLVFTVLGALIPACAFGDGNSLYGILCFGRLVLGIGVGGIYPLSAVHSAEGCDDHAGRGKRVAQAFFFQSVGVIAPYVVCMLLLAVLKPATPADWVPQLQFRLLFALGAVPAAVVFFASLREKDSPEYTQDQDQHSGHGGVAESFRKHPELLRTLAGTAGTWFLFDVAFYGTSIFTPQILDAVCLYGRVVDGKCQQSLFETAELSALVSVMGIPGSVCAILLVPEWGSKRLNVYGFAALSVVFALMAITMQNAPGQHGLLFVLFCVLRFFLNFGPNLGTYVLPAICFPAFIRSTCHGLSATGGKLGAVTGSLLFDPISNSSAGITGVLWVQAVTCALGVAVAQLLQKHDWEYSAAESIADQSLLGTGTDLVSPSSAVEVSPRLH</sequence>
<feature type="transmembrane region" description="Helical" evidence="6">
    <location>
        <begin position="339"/>
        <end position="357"/>
    </location>
</feature>
<dbReference type="Pfam" id="PF00083">
    <property type="entry name" value="Sugar_tr"/>
    <property type="match status" value="1"/>
</dbReference>
<feature type="region of interest" description="Disordered" evidence="5">
    <location>
        <begin position="1"/>
        <end position="31"/>
    </location>
</feature>
<dbReference type="EMBL" id="CAJNNW010031784">
    <property type="protein sequence ID" value="CAE8709040.1"/>
    <property type="molecule type" value="Genomic_DNA"/>
</dbReference>